<dbReference type="Pfam" id="PF04536">
    <property type="entry name" value="TPM_phosphatase"/>
    <property type="match status" value="1"/>
</dbReference>
<evidence type="ECO:0000313" key="4">
    <source>
        <dbReference type="Proteomes" id="UP000188532"/>
    </source>
</evidence>
<dbReference type="InterPro" id="IPR007621">
    <property type="entry name" value="TPM_dom"/>
</dbReference>
<dbReference type="AlphaFoldDB" id="A0A1V3XNJ7"/>
<dbReference type="Proteomes" id="UP000188532">
    <property type="component" value="Unassembled WGS sequence"/>
</dbReference>
<dbReference type="EMBL" id="MVBN01000002">
    <property type="protein sequence ID" value="OOK80722.1"/>
    <property type="molecule type" value="Genomic_DNA"/>
</dbReference>
<reference evidence="3 4" key="1">
    <citation type="submission" date="2017-02" db="EMBL/GenBank/DDBJ databases">
        <title>Complete genome sequences of Mycobacterium kansasii strains isolated from rhesus macaques.</title>
        <authorList>
            <person name="Panda A."/>
            <person name="Nagaraj S."/>
            <person name="Zhao X."/>
            <person name="Tettelin H."/>
            <person name="Detolla L.J."/>
        </authorList>
    </citation>
    <scope>NUCLEOTIDE SEQUENCE [LARGE SCALE GENOMIC DNA]</scope>
    <source>
        <strain evidence="3 4">11-3469</strain>
    </source>
</reference>
<keyword evidence="1" id="KW-1133">Transmembrane helix</keyword>
<protein>
    <submittedName>
        <fullName evidence="3">Repair family protein</fullName>
    </submittedName>
</protein>
<feature type="domain" description="TPM" evidence="2">
    <location>
        <begin position="2"/>
        <end position="68"/>
    </location>
</feature>
<organism evidence="3 4">
    <name type="scientific">Mycobacterium kansasii</name>
    <dbReference type="NCBI Taxonomy" id="1768"/>
    <lineage>
        <taxon>Bacteria</taxon>
        <taxon>Bacillati</taxon>
        <taxon>Actinomycetota</taxon>
        <taxon>Actinomycetes</taxon>
        <taxon>Mycobacteriales</taxon>
        <taxon>Mycobacteriaceae</taxon>
        <taxon>Mycobacterium</taxon>
    </lineage>
</organism>
<name>A0A1V3XNJ7_MYCKA</name>
<evidence type="ECO:0000259" key="2">
    <source>
        <dbReference type="Pfam" id="PF04536"/>
    </source>
</evidence>
<comment type="caution">
    <text evidence="3">The sequence shown here is derived from an EMBL/GenBank/DDBJ whole genome shotgun (WGS) entry which is preliminary data.</text>
</comment>
<keyword evidence="1" id="KW-0472">Membrane</keyword>
<accession>A0A1V3XNJ7</accession>
<sequence length="154" mass="16425">MTDNAGVLSGSDRAEVTSAINELYADRHIRLWVVYVDNFSGQSAMNWGQSTFRSSELGSYDALLAVATVAGPMSSWCRPPFQMSAPARLKSFAGIRSNPRCAAATGAVPLLRRQRTQQVAQFVGPGDIAGGSGVIVVAVVILLVVTRYRAPPAR</sequence>
<evidence type="ECO:0000256" key="1">
    <source>
        <dbReference type="SAM" id="Phobius"/>
    </source>
</evidence>
<dbReference type="Gene3D" id="3.10.310.50">
    <property type="match status" value="1"/>
</dbReference>
<evidence type="ECO:0000313" key="3">
    <source>
        <dbReference type="EMBL" id="OOK80722.1"/>
    </source>
</evidence>
<proteinExistence type="predicted"/>
<feature type="transmembrane region" description="Helical" evidence="1">
    <location>
        <begin position="122"/>
        <end position="145"/>
    </location>
</feature>
<keyword evidence="1" id="KW-0812">Transmembrane</keyword>
<gene>
    <name evidence="3" type="ORF">BZL29_1650</name>
</gene>